<dbReference type="EMBL" id="JAQAGZ010000002">
    <property type="protein sequence ID" value="MCZ8511534.1"/>
    <property type="molecule type" value="Genomic_DNA"/>
</dbReference>
<name>A0ABT4Q3S5_9BACL</name>
<accession>A0ABT4Q3S5</accession>
<evidence type="ECO:0000256" key="1">
    <source>
        <dbReference type="SAM" id="SignalP"/>
    </source>
</evidence>
<dbReference type="PANTHER" id="PTHR43649">
    <property type="entry name" value="ARABINOSE-BINDING PROTEIN-RELATED"/>
    <property type="match status" value="1"/>
</dbReference>
<comment type="caution">
    <text evidence="2">The sequence shown here is derived from an EMBL/GenBank/DDBJ whole genome shotgun (WGS) entry which is preliminary data.</text>
</comment>
<feature type="signal peptide" evidence="1">
    <location>
        <begin position="1"/>
        <end position="22"/>
    </location>
</feature>
<dbReference type="InterPro" id="IPR006059">
    <property type="entry name" value="SBP"/>
</dbReference>
<dbReference type="RefSeq" id="WP_269879932.1">
    <property type="nucleotide sequence ID" value="NZ_JAQAGZ010000002.1"/>
</dbReference>
<dbReference type="PANTHER" id="PTHR43649:SF30">
    <property type="entry name" value="ABC TRANSPORTER SUBSTRATE-BINDING PROTEIN"/>
    <property type="match status" value="1"/>
</dbReference>
<evidence type="ECO:0000313" key="2">
    <source>
        <dbReference type="EMBL" id="MCZ8511534.1"/>
    </source>
</evidence>
<dbReference type="CDD" id="cd14748">
    <property type="entry name" value="PBP2_UgpB"/>
    <property type="match status" value="1"/>
</dbReference>
<dbReference type="Gene3D" id="3.40.190.10">
    <property type="entry name" value="Periplasmic binding protein-like II"/>
    <property type="match status" value="2"/>
</dbReference>
<dbReference type="InterPro" id="IPR050490">
    <property type="entry name" value="Bact_solute-bd_prot1"/>
</dbReference>
<sequence length="449" mass="48727">MNKKSIIALTALTMIATACSSAKPAATGAANAPVSSGGSSTAAATNKGPVQIEFWHAMGGELGKVLQTQIDNFNKSQNEVVVKPVFQQSYDVTGEKLQAAVVAGSVPDVAQLNTRVWPAFAQNGALLPLDNYINADKDFNAADLKKGLMVNTALNGKQYTLPYNRSTPILYYNKDIIKEIGLDPENPVHTWDELVAAAKKATVVTNGKTDRFGFAASMSGWYDYSMIWSAGGDVLGPDMKTVLLDKPEASRGLQLWVDMVNKDKSMMPPVGGTSTSGSGAGQSLETSFYNGKVAFFISSTASLSTIMNNVKFPLGATFMPKFNEYATPTGGANFAIMAKTSKEKQDAAWKFIKFMMSKEQTIFFSQNSGYLTTRVSAETSPEMQEFYKKEPLFTVALKQLDYAKEVPSLEQTKRIETELDKAMEKAVTTNIPAEKAMKEAADKIRAFIK</sequence>
<dbReference type="Proteomes" id="UP001527882">
    <property type="component" value="Unassembled WGS sequence"/>
</dbReference>
<dbReference type="SUPFAM" id="SSF53850">
    <property type="entry name" value="Periplasmic binding protein-like II"/>
    <property type="match status" value="1"/>
</dbReference>
<gene>
    <name evidence="2" type="ORF">O9H85_03605</name>
</gene>
<evidence type="ECO:0000313" key="3">
    <source>
        <dbReference type="Proteomes" id="UP001527882"/>
    </source>
</evidence>
<protein>
    <submittedName>
        <fullName evidence="2">ABC transporter substrate-binding protein</fullName>
    </submittedName>
</protein>
<dbReference type="Pfam" id="PF13416">
    <property type="entry name" value="SBP_bac_8"/>
    <property type="match status" value="1"/>
</dbReference>
<organism evidence="2 3">
    <name type="scientific">Paenibacillus gyeongsangnamensis</name>
    <dbReference type="NCBI Taxonomy" id="3388067"/>
    <lineage>
        <taxon>Bacteria</taxon>
        <taxon>Bacillati</taxon>
        <taxon>Bacillota</taxon>
        <taxon>Bacilli</taxon>
        <taxon>Bacillales</taxon>
        <taxon>Paenibacillaceae</taxon>
        <taxon>Paenibacillus</taxon>
    </lineage>
</organism>
<dbReference type="PROSITE" id="PS51257">
    <property type="entry name" value="PROKAR_LIPOPROTEIN"/>
    <property type="match status" value="1"/>
</dbReference>
<proteinExistence type="predicted"/>
<keyword evidence="3" id="KW-1185">Reference proteome</keyword>
<reference evidence="2 3" key="1">
    <citation type="submission" date="2022-12" db="EMBL/GenBank/DDBJ databases">
        <title>Draft genome sequence of Paenibacillus sp. dW9.</title>
        <authorList>
            <person name="Choi E.-W."/>
            <person name="Kim D.-U."/>
        </authorList>
    </citation>
    <scope>NUCLEOTIDE SEQUENCE [LARGE SCALE GENOMIC DNA]</scope>
    <source>
        <strain evidence="3">dW9</strain>
    </source>
</reference>
<keyword evidence="1" id="KW-0732">Signal</keyword>
<feature type="chain" id="PRO_5045643066" evidence="1">
    <location>
        <begin position="23"/>
        <end position="449"/>
    </location>
</feature>